<proteinExistence type="predicted"/>
<protein>
    <recommendedName>
        <fullName evidence="4">Big-1 domain-containing protein</fullName>
    </recommendedName>
</protein>
<dbReference type="InterPro" id="IPR008964">
    <property type="entry name" value="Invasin/intimin_cell_adhesion"/>
</dbReference>
<keyword evidence="3" id="KW-1185">Reference proteome</keyword>
<dbReference type="SUPFAM" id="SSF49373">
    <property type="entry name" value="Invasin/intimin cell-adhesion fragments"/>
    <property type="match status" value="1"/>
</dbReference>
<organism evidence="2 3">
    <name type="scientific">Alicyclobacillus fastidiosus</name>
    <dbReference type="NCBI Taxonomy" id="392011"/>
    <lineage>
        <taxon>Bacteria</taxon>
        <taxon>Bacillati</taxon>
        <taxon>Bacillota</taxon>
        <taxon>Bacilli</taxon>
        <taxon>Bacillales</taxon>
        <taxon>Alicyclobacillaceae</taxon>
        <taxon>Alicyclobacillus</taxon>
    </lineage>
</organism>
<feature type="signal peptide" evidence="1">
    <location>
        <begin position="1"/>
        <end position="34"/>
    </location>
</feature>
<evidence type="ECO:0000256" key="1">
    <source>
        <dbReference type="SAM" id="SignalP"/>
    </source>
</evidence>
<evidence type="ECO:0008006" key="4">
    <source>
        <dbReference type="Google" id="ProtNLM"/>
    </source>
</evidence>
<name>A0ABY6ZH36_9BACL</name>
<dbReference type="EMBL" id="CP104067">
    <property type="protein sequence ID" value="WAH41812.1"/>
    <property type="molecule type" value="Genomic_DNA"/>
</dbReference>
<sequence length="997" mass="99432">MGRCGDYQILLKRALTGIAAAAVVLGSVSPMAFAATTTSGLTKAGQLPIVVNGSVLSNPYEMTGKDSGNTTGFFPVYYFEQALAKIGYTATWDGTTHTFAITANGVTPAAVAGGVGTGNTTVTVNGTVVKKFNTQVAKDPAGGAKAQATTYMPVYYINNVLTALGVNGSFSGQTGLKIVGSTNGTGSIGPITIGGANSGTGAAASPAVSYGSDLTVSANLTDANGNPVAGVNTTLSVWGSQEPTVTVNGINANPTAITGGYSFQVATNAAGEAVATISVPSGVAASYTFQFAAPYTVNGTQVTDSKVYAEFVTANTAAISPYAADSSDAYQVPVSSLSNETTGLVPVTVTLPLLNGEPQANVNVNFSISSVHGDAFLANSAGTELTSPQTVATNSQGQATIWVNSNEADTATITATPSGQTGLTTYVGWGDSGVATQLNSTLGASGVTGGSGTVGSPYTASASSNVTVTATAEDVLGNPVPNATLLITSVGGKGKYVSGSTATDFPNATPASGSEVSSTGSPFGQIVTTNANGQFSFTANDSTIGDDDQYNVYVIQNSEVGNSGDSIGSIYVNYTGSTTSVANVGVAANGQLVTAYVNNSNAPTTSLSNVEYPSTVENSSDYVTNGLNNIEVGAFDGSAQDYLADNTSGTVTYQLSSGGSSFIDAVDGVYLDGENPGLPNKVTAVNATVTGYTPAGAQADTDYFQVSVNGTTIGYYSVNTSTGATSTTLSTTSGTGGASELPAGVTAEPTFTKGTFALPSDEGNVLTTGHRLVSGLNFSVGDESTETPTVTAAIGSVSATAKPQFIPGGAAKLAASPSLASPVNGTGENVTLTVEDANGNPVVDAPVSVVTGQAGATANTNLWITAVNGTSLSQTFGTNNTTEPTPIPLYAVTTPEATAYNSVVLPGVVSWGSTSGLTVYTDANGKVQLTLQNGGVNYYGTDGGSPATLSLQTSPSTSSYQATAVVSYPSSGTTTIDINGSAPTADAGDTVSTINWQ</sequence>
<reference evidence="2" key="1">
    <citation type="submission" date="2022-08" db="EMBL/GenBank/DDBJ databases">
        <title>Alicyclobacillus fastidiosus DSM 17978, complete genome.</title>
        <authorList>
            <person name="Wang Q."/>
            <person name="Cai R."/>
            <person name="Wang Z."/>
        </authorList>
    </citation>
    <scope>NUCLEOTIDE SEQUENCE</scope>
    <source>
        <strain evidence="2">DSM 17978</strain>
    </source>
</reference>
<evidence type="ECO:0000313" key="2">
    <source>
        <dbReference type="EMBL" id="WAH41812.1"/>
    </source>
</evidence>
<evidence type="ECO:0000313" key="3">
    <source>
        <dbReference type="Proteomes" id="UP001164761"/>
    </source>
</evidence>
<dbReference type="InterPro" id="IPR013783">
    <property type="entry name" value="Ig-like_fold"/>
</dbReference>
<dbReference type="RefSeq" id="WP_268005717.1">
    <property type="nucleotide sequence ID" value="NZ_BSUT01000001.1"/>
</dbReference>
<keyword evidence="1" id="KW-0732">Signal</keyword>
<feature type="chain" id="PRO_5046329866" description="Big-1 domain-containing protein" evidence="1">
    <location>
        <begin position="35"/>
        <end position="997"/>
    </location>
</feature>
<accession>A0ABY6ZH36</accession>
<gene>
    <name evidence="2" type="ORF">NZD89_27020</name>
</gene>
<dbReference type="Proteomes" id="UP001164761">
    <property type="component" value="Chromosome"/>
</dbReference>
<dbReference type="Gene3D" id="2.60.40.10">
    <property type="entry name" value="Immunoglobulins"/>
    <property type="match status" value="2"/>
</dbReference>